<feature type="region of interest" description="Disordered" evidence="1">
    <location>
        <begin position="308"/>
        <end position="330"/>
    </location>
</feature>
<comment type="caution">
    <text evidence="3">The sequence shown here is derived from an EMBL/GenBank/DDBJ whole genome shotgun (WGS) entry which is preliminary data.</text>
</comment>
<feature type="signal peptide" evidence="2">
    <location>
        <begin position="1"/>
        <end position="17"/>
    </location>
</feature>
<keyword evidence="2" id="KW-0732">Signal</keyword>
<feature type="chain" id="PRO_5045078545" evidence="2">
    <location>
        <begin position="18"/>
        <end position="330"/>
    </location>
</feature>
<name>A0ABN9QLT3_9DINO</name>
<sequence length="330" mass="36300">MAPLILLLNDNLPACLAGTTAVGTACFCWLRCSKRIHPQESQDNPRELGTLKELRELVSGKRALHVKGFGGGFGNRAHSADQETSQVRRAVQAIRSFGPDYLVVDGDPWGDGFQRYVKAFADERRRSHLSVPELVWVKDIKGDSPTSEERTKKLGKASEWAKETGLRVVVSWLPESAIANGMNSLFGTDCSEKLKGKKFDVRGEVRLLSGQLEWVRGMAAASDPSQIEILRAIEAVESRESKQYFEKCSFENSAKGNAIYQHLRGDGHKPDAHGAVSFGGGESVLLEFATLYLFPGSGFDREQAALLPLTRGRGDSDPKLPEHEGSAFRR</sequence>
<dbReference type="EMBL" id="CAUYUJ010003838">
    <property type="protein sequence ID" value="CAK0807074.1"/>
    <property type="molecule type" value="Genomic_DNA"/>
</dbReference>
<evidence type="ECO:0000256" key="2">
    <source>
        <dbReference type="SAM" id="SignalP"/>
    </source>
</evidence>
<proteinExistence type="predicted"/>
<reference evidence="3" key="1">
    <citation type="submission" date="2023-10" db="EMBL/GenBank/DDBJ databases">
        <authorList>
            <person name="Chen Y."/>
            <person name="Shah S."/>
            <person name="Dougan E. K."/>
            <person name="Thang M."/>
            <person name="Chan C."/>
        </authorList>
    </citation>
    <scope>NUCLEOTIDE SEQUENCE [LARGE SCALE GENOMIC DNA]</scope>
</reference>
<evidence type="ECO:0000256" key="1">
    <source>
        <dbReference type="SAM" id="MobiDB-lite"/>
    </source>
</evidence>
<organism evidence="3 4">
    <name type="scientific">Prorocentrum cordatum</name>
    <dbReference type="NCBI Taxonomy" id="2364126"/>
    <lineage>
        <taxon>Eukaryota</taxon>
        <taxon>Sar</taxon>
        <taxon>Alveolata</taxon>
        <taxon>Dinophyceae</taxon>
        <taxon>Prorocentrales</taxon>
        <taxon>Prorocentraceae</taxon>
        <taxon>Prorocentrum</taxon>
    </lineage>
</organism>
<gene>
    <name evidence="3" type="ORF">PCOR1329_LOCUS13065</name>
</gene>
<keyword evidence="4" id="KW-1185">Reference proteome</keyword>
<feature type="compositionally biased region" description="Basic and acidic residues" evidence="1">
    <location>
        <begin position="312"/>
        <end position="330"/>
    </location>
</feature>
<protein>
    <submittedName>
        <fullName evidence="3">Uncharacterized protein</fullName>
    </submittedName>
</protein>
<dbReference type="Proteomes" id="UP001189429">
    <property type="component" value="Unassembled WGS sequence"/>
</dbReference>
<evidence type="ECO:0000313" key="3">
    <source>
        <dbReference type="EMBL" id="CAK0807074.1"/>
    </source>
</evidence>
<accession>A0ABN9QLT3</accession>
<evidence type="ECO:0000313" key="4">
    <source>
        <dbReference type="Proteomes" id="UP001189429"/>
    </source>
</evidence>